<evidence type="ECO:0000256" key="1">
    <source>
        <dbReference type="SAM" id="Phobius"/>
    </source>
</evidence>
<evidence type="ECO:0000313" key="2">
    <source>
        <dbReference type="EMBL" id="CAG5115103.1"/>
    </source>
</evidence>
<keyword evidence="1" id="KW-1133">Transmembrane helix</keyword>
<sequence length="80" mass="8726">MSVLLDNASSSVLHRDLLDGHGTVIGSDSFISDKAIIIFQYVMITVICQFINIFGVGTNIINIMCFAKQGFNDSVNICLL</sequence>
<keyword evidence="1" id="KW-0472">Membrane</keyword>
<dbReference type="AlphaFoldDB" id="A0A8S3YD02"/>
<feature type="transmembrane region" description="Helical" evidence="1">
    <location>
        <begin position="38"/>
        <end position="61"/>
    </location>
</feature>
<protein>
    <submittedName>
        <fullName evidence="2">Uncharacterized protein</fullName>
    </submittedName>
</protein>
<name>A0A8S3YD02_9EUPU</name>
<keyword evidence="3" id="KW-1185">Reference proteome</keyword>
<accession>A0A8S3YD02</accession>
<dbReference type="Proteomes" id="UP000678393">
    <property type="component" value="Unassembled WGS sequence"/>
</dbReference>
<evidence type="ECO:0000313" key="3">
    <source>
        <dbReference type="Proteomes" id="UP000678393"/>
    </source>
</evidence>
<reference evidence="2" key="1">
    <citation type="submission" date="2021-04" db="EMBL/GenBank/DDBJ databases">
        <authorList>
            <consortium name="Molecular Ecology Group"/>
        </authorList>
    </citation>
    <scope>NUCLEOTIDE SEQUENCE</scope>
</reference>
<dbReference type="EMBL" id="CAJHNH020000075">
    <property type="protein sequence ID" value="CAG5115103.1"/>
    <property type="molecule type" value="Genomic_DNA"/>
</dbReference>
<feature type="non-terminal residue" evidence="2">
    <location>
        <position position="80"/>
    </location>
</feature>
<feature type="non-terminal residue" evidence="2">
    <location>
        <position position="1"/>
    </location>
</feature>
<keyword evidence="1" id="KW-0812">Transmembrane</keyword>
<organism evidence="2 3">
    <name type="scientific">Candidula unifasciata</name>
    <dbReference type="NCBI Taxonomy" id="100452"/>
    <lineage>
        <taxon>Eukaryota</taxon>
        <taxon>Metazoa</taxon>
        <taxon>Spiralia</taxon>
        <taxon>Lophotrochozoa</taxon>
        <taxon>Mollusca</taxon>
        <taxon>Gastropoda</taxon>
        <taxon>Heterobranchia</taxon>
        <taxon>Euthyneura</taxon>
        <taxon>Panpulmonata</taxon>
        <taxon>Eupulmonata</taxon>
        <taxon>Stylommatophora</taxon>
        <taxon>Helicina</taxon>
        <taxon>Helicoidea</taxon>
        <taxon>Geomitridae</taxon>
        <taxon>Candidula</taxon>
    </lineage>
</organism>
<gene>
    <name evidence="2" type="ORF">CUNI_LOCUS661</name>
</gene>
<proteinExistence type="predicted"/>
<comment type="caution">
    <text evidence="2">The sequence shown here is derived from an EMBL/GenBank/DDBJ whole genome shotgun (WGS) entry which is preliminary data.</text>
</comment>